<feature type="transmembrane region" description="Helical" evidence="8">
    <location>
        <begin position="89"/>
        <end position="109"/>
    </location>
</feature>
<feature type="transmembrane region" description="Helical" evidence="8">
    <location>
        <begin position="130"/>
        <end position="150"/>
    </location>
</feature>
<dbReference type="Pfam" id="PF00528">
    <property type="entry name" value="BPD_transp_1"/>
    <property type="match status" value="1"/>
</dbReference>
<evidence type="ECO:0000256" key="2">
    <source>
        <dbReference type="ARBA" id="ARBA00022448"/>
    </source>
</evidence>
<sequence>MVRHGAEPGDGVVTAQRLAPSPRQGTRQGWSPRRRQRVSRGVQYALLIAVVAVLASLADWKSIHQSFFNGQVAADGLPRLFTVALKNTVIYTACGYVVGFALGMLLALMRQSSVAPYRWIASTYIEIFRGLPALVIFLMIGSLPLAFPGLRIPGDVYGQVTLGLGLVSAAYMAETFRAGLQAVPRGQMEAARSLGMPYMRSMVSIIIPQAVRIVIPPLTNQLVLLFKDSSLVLFLGLTAAQVELAKFGNDQASTFANPTPILVSGLTYLLITIPLGYVARRLESRQEGKR</sequence>
<keyword evidence="4 8" id="KW-0812">Transmembrane</keyword>
<comment type="similarity">
    <text evidence="8">Belongs to the binding-protein-dependent transport system permease family.</text>
</comment>
<dbReference type="CDD" id="cd06261">
    <property type="entry name" value="TM_PBP2"/>
    <property type="match status" value="1"/>
</dbReference>
<evidence type="ECO:0000256" key="3">
    <source>
        <dbReference type="ARBA" id="ARBA00022475"/>
    </source>
</evidence>
<dbReference type="Proteomes" id="UP001551675">
    <property type="component" value="Unassembled WGS sequence"/>
</dbReference>
<evidence type="ECO:0000313" key="12">
    <source>
        <dbReference type="Proteomes" id="UP001551675"/>
    </source>
</evidence>
<dbReference type="SUPFAM" id="SSF161098">
    <property type="entry name" value="MetI-like"/>
    <property type="match status" value="1"/>
</dbReference>
<dbReference type="Gene3D" id="1.10.3720.10">
    <property type="entry name" value="MetI-like"/>
    <property type="match status" value="1"/>
</dbReference>
<keyword evidence="7 8" id="KW-0472">Membrane</keyword>
<feature type="region of interest" description="Disordered" evidence="9">
    <location>
        <begin position="1"/>
        <end position="34"/>
    </location>
</feature>
<dbReference type="InterPro" id="IPR035906">
    <property type="entry name" value="MetI-like_sf"/>
</dbReference>
<evidence type="ECO:0000256" key="9">
    <source>
        <dbReference type="SAM" id="MobiDB-lite"/>
    </source>
</evidence>
<feature type="transmembrane region" description="Helical" evidence="8">
    <location>
        <begin position="261"/>
        <end position="280"/>
    </location>
</feature>
<accession>A0ABV3GQ94</accession>
<evidence type="ECO:0000256" key="5">
    <source>
        <dbReference type="ARBA" id="ARBA00022970"/>
    </source>
</evidence>
<organism evidence="11 12">
    <name type="scientific">Microtetraspora glauca</name>
    <dbReference type="NCBI Taxonomy" id="1996"/>
    <lineage>
        <taxon>Bacteria</taxon>
        <taxon>Bacillati</taxon>
        <taxon>Actinomycetota</taxon>
        <taxon>Actinomycetes</taxon>
        <taxon>Streptosporangiales</taxon>
        <taxon>Streptosporangiaceae</taxon>
        <taxon>Microtetraspora</taxon>
    </lineage>
</organism>
<comment type="caution">
    <text evidence="11">The sequence shown here is derived from an EMBL/GenBank/DDBJ whole genome shotgun (WGS) entry which is preliminary data.</text>
</comment>
<comment type="subcellular location">
    <subcellularLocation>
        <location evidence="1 8">Cell membrane</location>
        <topology evidence="1 8">Multi-pass membrane protein</topology>
    </subcellularLocation>
</comment>
<keyword evidence="5" id="KW-0029">Amino-acid transport</keyword>
<evidence type="ECO:0000259" key="10">
    <source>
        <dbReference type="PROSITE" id="PS50928"/>
    </source>
</evidence>
<evidence type="ECO:0000256" key="1">
    <source>
        <dbReference type="ARBA" id="ARBA00004651"/>
    </source>
</evidence>
<feature type="domain" description="ABC transmembrane type-1" evidence="10">
    <location>
        <begin position="85"/>
        <end position="279"/>
    </location>
</feature>
<dbReference type="EMBL" id="JBFALK010000024">
    <property type="protein sequence ID" value="MEV0973793.1"/>
    <property type="molecule type" value="Genomic_DNA"/>
</dbReference>
<keyword evidence="6 8" id="KW-1133">Transmembrane helix</keyword>
<feature type="transmembrane region" description="Helical" evidence="8">
    <location>
        <begin position="41"/>
        <end position="58"/>
    </location>
</feature>
<evidence type="ECO:0000256" key="8">
    <source>
        <dbReference type="RuleBase" id="RU363032"/>
    </source>
</evidence>
<evidence type="ECO:0000313" key="11">
    <source>
        <dbReference type="EMBL" id="MEV0973793.1"/>
    </source>
</evidence>
<keyword evidence="2 8" id="KW-0813">Transport</keyword>
<dbReference type="NCBIfam" id="TIGR01726">
    <property type="entry name" value="HEQRo_perm_3TM"/>
    <property type="match status" value="1"/>
</dbReference>
<gene>
    <name evidence="11" type="ORF">AB0I59_34810</name>
</gene>
<evidence type="ECO:0000256" key="7">
    <source>
        <dbReference type="ARBA" id="ARBA00023136"/>
    </source>
</evidence>
<proteinExistence type="inferred from homology"/>
<evidence type="ECO:0000256" key="4">
    <source>
        <dbReference type="ARBA" id="ARBA00022692"/>
    </source>
</evidence>
<name>A0ABV3GQ94_MICGL</name>
<dbReference type="PANTHER" id="PTHR30614:SF0">
    <property type="entry name" value="L-CYSTINE TRANSPORT SYSTEM PERMEASE PROTEIN TCYL"/>
    <property type="match status" value="1"/>
</dbReference>
<keyword evidence="12" id="KW-1185">Reference proteome</keyword>
<dbReference type="PANTHER" id="PTHR30614">
    <property type="entry name" value="MEMBRANE COMPONENT OF AMINO ACID ABC TRANSPORTER"/>
    <property type="match status" value="1"/>
</dbReference>
<dbReference type="InterPro" id="IPR043429">
    <property type="entry name" value="ArtM/GltK/GlnP/TcyL/YhdX-like"/>
</dbReference>
<dbReference type="InterPro" id="IPR000515">
    <property type="entry name" value="MetI-like"/>
</dbReference>
<reference evidence="11 12" key="1">
    <citation type="submission" date="2024-06" db="EMBL/GenBank/DDBJ databases">
        <title>The Natural Products Discovery Center: Release of the First 8490 Sequenced Strains for Exploring Actinobacteria Biosynthetic Diversity.</title>
        <authorList>
            <person name="Kalkreuter E."/>
            <person name="Kautsar S.A."/>
            <person name="Yang D."/>
            <person name="Bader C.D."/>
            <person name="Teijaro C.N."/>
            <person name="Fluegel L."/>
            <person name="Davis C.M."/>
            <person name="Simpson J.R."/>
            <person name="Lauterbach L."/>
            <person name="Steele A.D."/>
            <person name="Gui C."/>
            <person name="Meng S."/>
            <person name="Li G."/>
            <person name="Viehrig K."/>
            <person name="Ye F."/>
            <person name="Su P."/>
            <person name="Kiefer A.F."/>
            <person name="Nichols A."/>
            <person name="Cepeda A.J."/>
            <person name="Yan W."/>
            <person name="Fan B."/>
            <person name="Jiang Y."/>
            <person name="Adhikari A."/>
            <person name="Zheng C.-J."/>
            <person name="Schuster L."/>
            <person name="Cowan T.M."/>
            <person name="Smanski M.J."/>
            <person name="Chevrette M.G."/>
            <person name="De Carvalho L.P.S."/>
            <person name="Shen B."/>
        </authorList>
    </citation>
    <scope>NUCLEOTIDE SEQUENCE [LARGE SCALE GENOMIC DNA]</scope>
    <source>
        <strain evidence="11 12">NPDC050100</strain>
    </source>
</reference>
<dbReference type="InterPro" id="IPR010065">
    <property type="entry name" value="AA_ABC_transptr_permease_3TM"/>
</dbReference>
<evidence type="ECO:0000256" key="6">
    <source>
        <dbReference type="ARBA" id="ARBA00022989"/>
    </source>
</evidence>
<keyword evidence="3" id="KW-1003">Cell membrane</keyword>
<dbReference type="RefSeq" id="WP_228646372.1">
    <property type="nucleotide sequence ID" value="NZ_JBFALK010000024.1"/>
</dbReference>
<dbReference type="PROSITE" id="PS50928">
    <property type="entry name" value="ABC_TM1"/>
    <property type="match status" value="1"/>
</dbReference>
<protein>
    <submittedName>
        <fullName evidence="11">Amino acid ABC transporter permease</fullName>
    </submittedName>
</protein>